<evidence type="ECO:0000256" key="1">
    <source>
        <dbReference type="ARBA" id="ARBA00001974"/>
    </source>
</evidence>
<comment type="caution">
    <text evidence="7">The sequence shown here is derived from an EMBL/GenBank/DDBJ whole genome shotgun (WGS) entry which is preliminary data.</text>
</comment>
<dbReference type="RefSeq" id="WP_379533908.1">
    <property type="nucleotide sequence ID" value="NZ_JBHSBI010000032.1"/>
</dbReference>
<keyword evidence="3" id="KW-0274">FAD</keyword>
<reference evidence="8" key="1">
    <citation type="journal article" date="2019" name="Int. J. Syst. Evol. Microbiol.">
        <title>The Global Catalogue of Microorganisms (GCM) 10K type strain sequencing project: providing services to taxonomists for standard genome sequencing and annotation.</title>
        <authorList>
            <consortium name="The Broad Institute Genomics Platform"/>
            <consortium name="The Broad Institute Genome Sequencing Center for Infectious Disease"/>
            <person name="Wu L."/>
            <person name="Ma J."/>
        </authorList>
    </citation>
    <scope>NUCLEOTIDE SEQUENCE [LARGE SCALE GENOMIC DNA]</scope>
    <source>
        <strain evidence="8">TBRC 1276</strain>
    </source>
</reference>
<dbReference type="PANTHER" id="PTHR43557">
    <property type="entry name" value="APOPTOSIS-INDUCING FACTOR 1"/>
    <property type="match status" value="1"/>
</dbReference>
<dbReference type="InterPro" id="IPR016156">
    <property type="entry name" value="FAD/NAD-linked_Rdtase_dimer_sf"/>
</dbReference>
<dbReference type="InterPro" id="IPR036188">
    <property type="entry name" value="FAD/NAD-bd_sf"/>
</dbReference>
<name>A0ABV8GJC2_9ACTN</name>
<dbReference type="PANTHER" id="PTHR43557:SF2">
    <property type="entry name" value="RIESKE DOMAIN-CONTAINING PROTEIN-RELATED"/>
    <property type="match status" value="1"/>
</dbReference>
<evidence type="ECO:0000256" key="4">
    <source>
        <dbReference type="ARBA" id="ARBA00023002"/>
    </source>
</evidence>
<evidence type="ECO:0000259" key="5">
    <source>
        <dbReference type="Pfam" id="PF07992"/>
    </source>
</evidence>
<dbReference type="PRINTS" id="PR00368">
    <property type="entry name" value="FADPNR"/>
</dbReference>
<evidence type="ECO:0000313" key="8">
    <source>
        <dbReference type="Proteomes" id="UP001595851"/>
    </source>
</evidence>
<feature type="domain" description="Reductase C-terminal" evidence="6">
    <location>
        <begin position="320"/>
        <end position="395"/>
    </location>
</feature>
<sequence>MNRIVIVGASAGGLSTAEALRRTGHEGTITLVGDEPHLPYDRPPLSKQLLSGQWEPDRLALRRPADIDALGLDLRLGTSATGLDLTEKVVTLADGARLPYDGLVVATGVRPRQLPGSTGVAGLHVLRTLEDAVSLRAGLRPGRRLVIVGAGFVGAEVAATAHGLGAEVTVLEAGPVPLAEAVGEEAGRFVARLHDARGVRIRTATAVAQILAVRDRVSGVLLADGEVVPADDVLVAIGSTPNTEWLSGSGLTVVDGLLCDEHCAAAPGVYAAGDVARWHNPLFGAAMRIEHRTHAAEQGLAVARNLLDPDRQRPFAPVPYFWSDQYDTKIQAYGHLRDHDEALVLDADAARPRLLVAYRRAGRLTGVLAAGVPPKTLRAWRALIAAGAEWSAAVAEASQEYA</sequence>
<dbReference type="Proteomes" id="UP001595851">
    <property type="component" value="Unassembled WGS sequence"/>
</dbReference>
<accession>A0ABV8GJC2</accession>
<keyword evidence="4" id="KW-0560">Oxidoreductase</keyword>
<dbReference type="Gene3D" id="3.50.50.60">
    <property type="entry name" value="FAD/NAD(P)-binding domain"/>
    <property type="match status" value="2"/>
</dbReference>
<evidence type="ECO:0000313" key="7">
    <source>
        <dbReference type="EMBL" id="MFC4014058.1"/>
    </source>
</evidence>
<dbReference type="InterPro" id="IPR050446">
    <property type="entry name" value="FAD-oxidoreductase/Apoptosis"/>
</dbReference>
<comment type="cofactor">
    <cofactor evidence="1">
        <name>FAD</name>
        <dbReference type="ChEBI" id="CHEBI:57692"/>
    </cofactor>
</comment>
<keyword evidence="8" id="KW-1185">Reference proteome</keyword>
<dbReference type="EMBL" id="JBHSBI010000032">
    <property type="protein sequence ID" value="MFC4014058.1"/>
    <property type="molecule type" value="Genomic_DNA"/>
</dbReference>
<evidence type="ECO:0000256" key="3">
    <source>
        <dbReference type="ARBA" id="ARBA00022827"/>
    </source>
</evidence>
<dbReference type="Pfam" id="PF07992">
    <property type="entry name" value="Pyr_redox_2"/>
    <property type="match status" value="1"/>
</dbReference>
<evidence type="ECO:0000259" key="6">
    <source>
        <dbReference type="Pfam" id="PF14759"/>
    </source>
</evidence>
<dbReference type="InterPro" id="IPR028202">
    <property type="entry name" value="Reductase_C"/>
</dbReference>
<dbReference type="PRINTS" id="PR00411">
    <property type="entry name" value="PNDRDTASEI"/>
</dbReference>
<proteinExistence type="predicted"/>
<dbReference type="InterPro" id="IPR023753">
    <property type="entry name" value="FAD/NAD-binding_dom"/>
</dbReference>
<dbReference type="SUPFAM" id="SSF55424">
    <property type="entry name" value="FAD/NAD-linked reductases, dimerisation (C-terminal) domain"/>
    <property type="match status" value="1"/>
</dbReference>
<protein>
    <submittedName>
        <fullName evidence="7">NAD(P)/FAD-dependent oxidoreductase</fullName>
    </submittedName>
</protein>
<organism evidence="7 8">
    <name type="scientific">Nonomuraea purpurea</name>
    <dbReference type="NCBI Taxonomy" id="1849276"/>
    <lineage>
        <taxon>Bacteria</taxon>
        <taxon>Bacillati</taxon>
        <taxon>Actinomycetota</taxon>
        <taxon>Actinomycetes</taxon>
        <taxon>Streptosporangiales</taxon>
        <taxon>Streptosporangiaceae</taxon>
        <taxon>Nonomuraea</taxon>
    </lineage>
</organism>
<evidence type="ECO:0000256" key="2">
    <source>
        <dbReference type="ARBA" id="ARBA00022630"/>
    </source>
</evidence>
<dbReference type="Gene3D" id="3.30.390.30">
    <property type="match status" value="1"/>
</dbReference>
<dbReference type="Pfam" id="PF14759">
    <property type="entry name" value="Reductase_C"/>
    <property type="match status" value="1"/>
</dbReference>
<gene>
    <name evidence="7" type="ORF">ACFOY2_43005</name>
</gene>
<dbReference type="SUPFAM" id="SSF51905">
    <property type="entry name" value="FAD/NAD(P)-binding domain"/>
    <property type="match status" value="2"/>
</dbReference>
<feature type="domain" description="FAD/NAD(P)-binding" evidence="5">
    <location>
        <begin position="3"/>
        <end position="299"/>
    </location>
</feature>
<keyword evidence="2" id="KW-0285">Flavoprotein</keyword>